<protein>
    <recommendedName>
        <fullName evidence="3">GDYXXLXY protein</fullName>
    </recommendedName>
</protein>
<gene>
    <name evidence="1" type="ORF">C4541_03650</name>
</gene>
<accession>A0A3A4R6M1</accession>
<dbReference type="EMBL" id="QZJZ01000025">
    <property type="protein sequence ID" value="RJP60612.1"/>
    <property type="molecule type" value="Genomic_DNA"/>
</dbReference>
<dbReference type="Pfam" id="PF14345">
    <property type="entry name" value="GDYXXLXY"/>
    <property type="match status" value="1"/>
</dbReference>
<dbReference type="Proteomes" id="UP000266426">
    <property type="component" value="Unassembled WGS sequence"/>
</dbReference>
<reference evidence="1 2" key="1">
    <citation type="journal article" date="2017" name="ISME J.">
        <title>Energy and carbon metabolisms in a deep terrestrial subsurface fluid microbial community.</title>
        <authorList>
            <person name="Momper L."/>
            <person name="Jungbluth S.P."/>
            <person name="Lee M.D."/>
            <person name="Amend J.P."/>
        </authorList>
    </citation>
    <scope>NUCLEOTIDE SEQUENCE [LARGE SCALE GENOMIC DNA]</scope>
    <source>
        <strain evidence="1">SURF_26</strain>
    </source>
</reference>
<evidence type="ECO:0000313" key="1">
    <source>
        <dbReference type="EMBL" id="RJP60612.1"/>
    </source>
</evidence>
<evidence type="ECO:0008006" key="3">
    <source>
        <dbReference type="Google" id="ProtNLM"/>
    </source>
</evidence>
<organism evidence="1 2">
    <name type="scientific">Candidatus Auribacter fodinae</name>
    <dbReference type="NCBI Taxonomy" id="2093366"/>
    <lineage>
        <taxon>Bacteria</taxon>
        <taxon>Pseudomonadati</taxon>
        <taxon>Candidatus Auribacterota</taxon>
        <taxon>Candidatus Auribacteria</taxon>
        <taxon>Candidatus Auribacterales</taxon>
        <taxon>Candidatus Auribacteraceae</taxon>
        <taxon>Candidatus Auribacter</taxon>
    </lineage>
</organism>
<name>A0A3A4R6M1_9BACT</name>
<dbReference type="InterPro" id="IPR025833">
    <property type="entry name" value="GDYXXLXY"/>
</dbReference>
<sequence>MRASFIAIAVWWACIVTGLIGFKEFTVQTGTEVILETRIIDPRDLFRGDYVILSYDISRFNMSDTFLDNDSIAPGGSVYVSLRIDGNGHAHPQNVYPEKPSVDVFFIKGKVHAVNNGFINIVYGIESYFVPEGKGREIEQKLREENINVRVTIDRFGNAVLTGLEDNSGNPVIQ</sequence>
<evidence type="ECO:0000313" key="2">
    <source>
        <dbReference type="Proteomes" id="UP000266426"/>
    </source>
</evidence>
<proteinExistence type="predicted"/>
<dbReference type="AlphaFoldDB" id="A0A3A4R6M1"/>
<comment type="caution">
    <text evidence="1">The sequence shown here is derived from an EMBL/GenBank/DDBJ whole genome shotgun (WGS) entry which is preliminary data.</text>
</comment>